<name>A0A6M0MB90_9LACT</name>
<dbReference type="Pfam" id="PF05565">
    <property type="entry name" value="Sipho_Gp157"/>
    <property type="match status" value="1"/>
</dbReference>
<proteinExistence type="predicted"/>
<evidence type="ECO:0000313" key="2">
    <source>
        <dbReference type="EMBL" id="NEX56794.1"/>
    </source>
</evidence>
<keyword evidence="1" id="KW-0175">Coiled coil</keyword>
<evidence type="ECO:0000313" key="3">
    <source>
        <dbReference type="Proteomes" id="UP000477402"/>
    </source>
</evidence>
<evidence type="ECO:0000256" key="1">
    <source>
        <dbReference type="SAM" id="Coils"/>
    </source>
</evidence>
<protein>
    <recommendedName>
        <fullName evidence="4">Siphovirus Gp157 family protein</fullName>
    </recommendedName>
</protein>
<organism evidence="2 3">
    <name type="scientific">Lactococcus lactis</name>
    <dbReference type="NCBI Taxonomy" id="1358"/>
    <lineage>
        <taxon>Bacteria</taxon>
        <taxon>Bacillati</taxon>
        <taxon>Bacillota</taxon>
        <taxon>Bacilli</taxon>
        <taxon>Lactobacillales</taxon>
        <taxon>Streptococcaceae</taxon>
        <taxon>Lactococcus</taxon>
    </lineage>
</organism>
<dbReference type="EMBL" id="WWDJ01000273">
    <property type="protein sequence ID" value="NEX56794.1"/>
    <property type="molecule type" value="Genomic_DNA"/>
</dbReference>
<evidence type="ECO:0008006" key="4">
    <source>
        <dbReference type="Google" id="ProtNLM"/>
    </source>
</evidence>
<accession>A0A6M0MB90</accession>
<reference evidence="2 3" key="1">
    <citation type="submission" date="2019-12" db="EMBL/GenBank/DDBJ databases">
        <title>Draft Genome Sequences of L. lactis strains MS22333, MS22334, MS22336, and MS22337, Isolated from Spontaneous Fermented Camel Milk in Ethiopia.</title>
        <authorList>
            <person name="Bragason E."/>
            <person name="Hansen E.B."/>
            <person name="Guya M.E."/>
            <person name="Berhe T."/>
        </authorList>
    </citation>
    <scope>NUCLEOTIDE SEQUENCE [LARGE SCALE GENOMIC DNA]</scope>
    <source>
        <strain evidence="2 3">MS22336</strain>
    </source>
</reference>
<dbReference type="InterPro" id="IPR008840">
    <property type="entry name" value="Sipho_Gp157"/>
</dbReference>
<dbReference type="Proteomes" id="UP000477402">
    <property type="component" value="Unassembled WGS sequence"/>
</dbReference>
<feature type="coiled-coil region" evidence="1">
    <location>
        <begin position="53"/>
        <end position="80"/>
    </location>
</feature>
<gene>
    <name evidence="2" type="ORF">GTP08_14495</name>
</gene>
<comment type="caution">
    <text evidence="2">The sequence shown here is derived from an EMBL/GenBank/DDBJ whole genome shotgun (WGS) entry which is preliminary data.</text>
</comment>
<dbReference type="AlphaFoldDB" id="A0A6M0MB90"/>
<dbReference type="RefSeq" id="WP_163657419.1">
    <property type="nucleotide sequence ID" value="NZ_RIGB01000127.1"/>
</dbReference>
<sequence length="183" mass="21137">MDNTIFELKTNYEFLQDQIESDPENENYEMLKDTLESITDEFEVKAENTGYVIKNIMAKAKAKREVAKQLQSEAQLLEKRAYLLLSYIGEAMESMQLKKIDGVVNNFRFHTSKKLEITKPEEVPIELCKIEPNKTKIAELMKVEGTDEFDYAHYVPSKNIGLQGVKFSETAKKAVKHENYKSN</sequence>